<gene>
    <name evidence="8" type="ORF">GIY11_04480</name>
</gene>
<proteinExistence type="predicted"/>
<evidence type="ECO:0000256" key="5">
    <source>
        <dbReference type="ARBA" id="ARBA00022989"/>
    </source>
</evidence>
<feature type="transmembrane region" description="Helical" evidence="7">
    <location>
        <begin position="328"/>
        <end position="347"/>
    </location>
</feature>
<protein>
    <submittedName>
        <fullName evidence="8">Cation:dicarboxylase symporter family transporter</fullName>
    </submittedName>
</protein>
<feature type="transmembrane region" description="Helical" evidence="7">
    <location>
        <begin position="353"/>
        <end position="379"/>
    </location>
</feature>
<feature type="transmembrane region" description="Helical" evidence="7">
    <location>
        <begin position="84"/>
        <end position="105"/>
    </location>
</feature>
<evidence type="ECO:0000256" key="7">
    <source>
        <dbReference type="SAM" id="Phobius"/>
    </source>
</evidence>
<comment type="caution">
    <text evidence="8">The sequence shown here is derived from an EMBL/GenBank/DDBJ whole genome shotgun (WGS) entry which is preliminary data.</text>
</comment>
<comment type="subcellular location">
    <subcellularLocation>
        <location evidence="1">Cell membrane</location>
        <topology evidence="1">Multi-pass membrane protein</topology>
    </subcellularLocation>
</comment>
<reference evidence="8 9" key="1">
    <citation type="submission" date="2019-11" db="EMBL/GenBank/DDBJ databases">
        <title>Characterisation of Fundicoccus ignavus gen. nov. sp. nov., a novel genus of the family Aerococcaceae isolated from bulk tank milk.</title>
        <authorList>
            <person name="Siebert A."/>
            <person name="Huptas C."/>
            <person name="Wenning M."/>
            <person name="Scherer S."/>
            <person name="Doll E.V."/>
        </authorList>
    </citation>
    <scope>NUCLEOTIDE SEQUENCE [LARGE SCALE GENOMIC DNA]</scope>
    <source>
        <strain evidence="8 9">DSM 109653</strain>
    </source>
</reference>
<dbReference type="Proteomes" id="UP000469870">
    <property type="component" value="Unassembled WGS sequence"/>
</dbReference>
<dbReference type="InterPro" id="IPR036458">
    <property type="entry name" value="Na:dicarbo_symporter_sf"/>
</dbReference>
<keyword evidence="4 7" id="KW-0812">Transmembrane</keyword>
<evidence type="ECO:0000256" key="4">
    <source>
        <dbReference type="ARBA" id="ARBA00022692"/>
    </source>
</evidence>
<feature type="transmembrane region" description="Helical" evidence="7">
    <location>
        <begin position="195"/>
        <end position="216"/>
    </location>
</feature>
<dbReference type="SUPFAM" id="SSF118215">
    <property type="entry name" value="Proton glutamate symport protein"/>
    <property type="match status" value="1"/>
</dbReference>
<dbReference type="Gene3D" id="1.10.3860.10">
    <property type="entry name" value="Sodium:dicarboxylate symporter"/>
    <property type="match status" value="1"/>
</dbReference>
<dbReference type="GO" id="GO:0015293">
    <property type="term" value="F:symporter activity"/>
    <property type="evidence" value="ECO:0007669"/>
    <property type="project" value="UniProtKB-KW"/>
</dbReference>
<feature type="transmembrane region" description="Helical" evidence="7">
    <location>
        <begin position="297"/>
        <end position="316"/>
    </location>
</feature>
<keyword evidence="3" id="KW-1003">Cell membrane</keyword>
<feature type="transmembrane region" description="Helical" evidence="7">
    <location>
        <begin position="222"/>
        <end position="244"/>
    </location>
</feature>
<evidence type="ECO:0000256" key="3">
    <source>
        <dbReference type="ARBA" id="ARBA00022475"/>
    </source>
</evidence>
<evidence type="ECO:0000256" key="2">
    <source>
        <dbReference type="ARBA" id="ARBA00022448"/>
    </source>
</evidence>
<feature type="transmembrane region" description="Helical" evidence="7">
    <location>
        <begin position="256"/>
        <end position="277"/>
    </location>
</feature>
<dbReference type="PANTHER" id="PTHR42865:SF7">
    <property type="entry name" value="PROTON_GLUTAMATE-ASPARTATE SYMPORTER"/>
    <property type="match status" value="1"/>
</dbReference>
<keyword evidence="5 7" id="KW-1133">Transmembrane helix</keyword>
<organism evidence="8 9">
    <name type="scientific">Fundicoccus ignavus</name>
    <dbReference type="NCBI Taxonomy" id="2664442"/>
    <lineage>
        <taxon>Bacteria</taxon>
        <taxon>Bacillati</taxon>
        <taxon>Bacillota</taxon>
        <taxon>Bacilli</taxon>
        <taxon>Lactobacillales</taxon>
        <taxon>Aerococcaceae</taxon>
        <taxon>Fundicoccus</taxon>
    </lineage>
</organism>
<dbReference type="PRINTS" id="PR00173">
    <property type="entry name" value="EDTRNSPORT"/>
</dbReference>
<dbReference type="GO" id="GO:0005886">
    <property type="term" value="C:plasma membrane"/>
    <property type="evidence" value="ECO:0007669"/>
    <property type="project" value="UniProtKB-SubCell"/>
</dbReference>
<feature type="transmembrane region" description="Helical" evidence="7">
    <location>
        <begin position="42"/>
        <end position="63"/>
    </location>
</feature>
<evidence type="ECO:0000256" key="1">
    <source>
        <dbReference type="ARBA" id="ARBA00004651"/>
    </source>
</evidence>
<dbReference type="InterPro" id="IPR001991">
    <property type="entry name" value="Na-dicarboxylate_symporter"/>
</dbReference>
<name>A0A844BM66_9LACT</name>
<accession>A0A844BM66</accession>
<evidence type="ECO:0000313" key="9">
    <source>
        <dbReference type="Proteomes" id="UP000469870"/>
    </source>
</evidence>
<keyword evidence="2" id="KW-0813">Transport</keyword>
<dbReference type="PANTHER" id="PTHR42865">
    <property type="entry name" value="PROTON/GLUTAMATE-ASPARTATE SYMPORTER"/>
    <property type="match status" value="1"/>
</dbReference>
<dbReference type="Pfam" id="PF00375">
    <property type="entry name" value="SDF"/>
    <property type="match status" value="1"/>
</dbReference>
<dbReference type="GO" id="GO:0006835">
    <property type="term" value="P:dicarboxylic acid transport"/>
    <property type="evidence" value="ECO:0007669"/>
    <property type="project" value="TreeGrafter"/>
</dbReference>
<evidence type="ECO:0000313" key="8">
    <source>
        <dbReference type="EMBL" id="MRI81268.1"/>
    </source>
</evidence>
<keyword evidence="6 7" id="KW-0472">Membrane</keyword>
<dbReference type="AlphaFoldDB" id="A0A844BM66"/>
<sequence>MKKMSKLKLSLTTQIVIAVVLGIIFGTVVGDWAGNLKFIGDIFIRLIQMSVVLLVMTSVISAIGEMARGDEENKLGLKVGLHTFFWIIFATLLAAGLGFVLASIVRPGDGMQITEAYVASDAATLGFQETITNFVSTNIFSAMATADMIPIIVFSVLFGLGLNQWIKKSGDTLILDVVKQLNNITLNVIQTVMKIAPLGIFALLANVAGTIGLAVIGPMIKYLGILLVGVTIVMIVMALITAAICKVNPALMPKKFLDMSMIALTTTSSAITFPTALKDTIEKFGVRRDIANFTMSVGMTMGSAGAAMSYVIMILFMQQASGVELPALKLVVGIFLAVMLTLGTITVPGGSAVVATFLATSLGLPVESIALIIGVDWFAGMFRTFLNVNNDVIVSMLVANSVDALDRDVYNGKKTVNAEVE</sequence>
<dbReference type="EMBL" id="WJQR01000003">
    <property type="protein sequence ID" value="MRI81268.1"/>
    <property type="molecule type" value="Genomic_DNA"/>
</dbReference>
<feature type="transmembrane region" description="Helical" evidence="7">
    <location>
        <begin position="139"/>
        <end position="160"/>
    </location>
</feature>
<evidence type="ECO:0000256" key="6">
    <source>
        <dbReference type="ARBA" id="ARBA00023136"/>
    </source>
</evidence>